<protein>
    <recommendedName>
        <fullName evidence="7">DNA mismatch repair protein S5 domain-containing protein</fullName>
    </recommendedName>
</protein>
<dbReference type="Pfam" id="PF13589">
    <property type="entry name" value="HATPase_c_3"/>
    <property type="match status" value="1"/>
</dbReference>
<dbReference type="InterPro" id="IPR002099">
    <property type="entry name" value="MutL/Mlh/PMS"/>
</dbReference>
<dbReference type="InterPro" id="IPR014721">
    <property type="entry name" value="Ribsml_uS5_D2-typ_fold_subgr"/>
</dbReference>
<comment type="similarity">
    <text evidence="1">Belongs to the DNA mismatch repair MutL/HexB family.</text>
</comment>
<evidence type="ECO:0008006" key="7">
    <source>
        <dbReference type="Google" id="ProtNLM"/>
    </source>
</evidence>
<dbReference type="SUPFAM" id="SSF118116">
    <property type="entry name" value="DNA mismatch repair protein MutL"/>
    <property type="match status" value="1"/>
</dbReference>
<dbReference type="PANTHER" id="PTHR10073">
    <property type="entry name" value="DNA MISMATCH REPAIR PROTEIN MLH, PMS, MUTL"/>
    <property type="match status" value="1"/>
</dbReference>
<dbReference type="InterPro" id="IPR038973">
    <property type="entry name" value="MutL/Mlh/Pms-like"/>
</dbReference>
<evidence type="ECO:0000259" key="4">
    <source>
        <dbReference type="SMART" id="SM00853"/>
    </source>
</evidence>
<dbReference type="Pfam" id="PF08676">
    <property type="entry name" value="MutL_C"/>
    <property type="match status" value="1"/>
</dbReference>
<dbReference type="GO" id="GO:0030983">
    <property type="term" value="F:mismatched DNA binding"/>
    <property type="evidence" value="ECO:0007669"/>
    <property type="project" value="InterPro"/>
</dbReference>
<reference evidence="6" key="1">
    <citation type="journal article" date="2015" name="Nature">
        <title>Complex archaea that bridge the gap between prokaryotes and eukaryotes.</title>
        <authorList>
            <person name="Spang A."/>
            <person name="Saw J.H."/>
            <person name="Jorgensen S.L."/>
            <person name="Zaremba-Niedzwiedzka K."/>
            <person name="Martijn J."/>
            <person name="Lind A.E."/>
            <person name="van Eijk R."/>
            <person name="Schleper C."/>
            <person name="Guy L."/>
            <person name="Ettema T.J."/>
        </authorList>
    </citation>
    <scope>NUCLEOTIDE SEQUENCE</scope>
</reference>
<name>A0A0F9K980_9ZZZZ</name>
<dbReference type="Pfam" id="PF01119">
    <property type="entry name" value="DNA_mis_repair"/>
    <property type="match status" value="1"/>
</dbReference>
<feature type="domain" description="MutL C-terminal dimerisation" evidence="4">
    <location>
        <begin position="433"/>
        <end position="582"/>
    </location>
</feature>
<dbReference type="GO" id="GO:0140664">
    <property type="term" value="F:ATP-dependent DNA damage sensor activity"/>
    <property type="evidence" value="ECO:0007669"/>
    <property type="project" value="InterPro"/>
</dbReference>
<dbReference type="InterPro" id="IPR020667">
    <property type="entry name" value="DNA_mismatch_repair_MutL"/>
</dbReference>
<dbReference type="PROSITE" id="PS00058">
    <property type="entry name" value="DNA_MISMATCH_REPAIR_1"/>
    <property type="match status" value="1"/>
</dbReference>
<dbReference type="InterPro" id="IPR020568">
    <property type="entry name" value="Ribosomal_Su5_D2-typ_SF"/>
</dbReference>
<dbReference type="CDD" id="cd00782">
    <property type="entry name" value="MutL_Trans"/>
    <property type="match status" value="1"/>
</dbReference>
<dbReference type="SUPFAM" id="SSF55874">
    <property type="entry name" value="ATPase domain of HSP90 chaperone/DNA topoisomerase II/histidine kinase"/>
    <property type="match status" value="1"/>
</dbReference>
<dbReference type="HAMAP" id="MF_00149">
    <property type="entry name" value="DNA_mis_repair"/>
    <property type="match status" value="1"/>
</dbReference>
<sequence>MINVNARNMRIRKIEDSDKIAAGEVVERPANIVKELIENSIDAQASEIRIIIKKAGKVLIHVIDNGVGISPEDIEIAFERHTSSKIRSIKDLETLSTLGFRGEALASIATVSHLEITSRTNQNERGVQLYLEGGKIREKKEVSCQIGTDIKVKNLFFNIPARQKFLKKDSTELSHITDIIQRYSLAFPELHIIYRHNDLDILNCPAQNDLKTTVFHIYGKNIAKYMEPIDYKEQEDSYVKIKGLLGHPQIAKKGRNYSSVFINNRYVISDVVFRAIKEGYEGTLMVNKFPFFIIFLELDPSVVDFNVHPKKLHVRFEKEELLYNKVYNIIRSFVDEKFIEEEAKYISTDLNNFIPSNEIQVEKSEDLLVKNNTELEGVEILTEKEEIFEESVQLDLLDQIAGNQFGKKSFPDSYIRGKYIISKGFPKLRLISYTGQLNNKIYVVLEGTNENNEEGLFLLDQHAASERIKKEKLLATYEKTKIFKQKLIQPLKIEVSPSEKVFLEETLDDIKRLGFKFEHFGGNTFILREIPTIMNKLPDIHIIKEIISDITEIGKDKSFKDVKEEIINYLACHKSIRGGDDLSLKDIRNLLVELATCKDSYHCAHGRPTLKFISYKELDKLFKRTV</sequence>
<dbReference type="InterPro" id="IPR036890">
    <property type="entry name" value="HATPase_C_sf"/>
</dbReference>
<keyword evidence="2" id="KW-0227">DNA damage</keyword>
<proteinExistence type="inferred from homology"/>
<dbReference type="GO" id="GO:0005524">
    <property type="term" value="F:ATP binding"/>
    <property type="evidence" value="ECO:0007669"/>
    <property type="project" value="InterPro"/>
</dbReference>
<dbReference type="GO" id="GO:0032300">
    <property type="term" value="C:mismatch repair complex"/>
    <property type="evidence" value="ECO:0007669"/>
    <property type="project" value="InterPro"/>
</dbReference>
<dbReference type="Gene3D" id="3.30.230.10">
    <property type="match status" value="1"/>
</dbReference>
<dbReference type="SMART" id="SM00853">
    <property type="entry name" value="MutL_C"/>
    <property type="match status" value="1"/>
</dbReference>
<gene>
    <name evidence="6" type="ORF">LCGC14_1663670</name>
</gene>
<evidence type="ECO:0000259" key="5">
    <source>
        <dbReference type="SMART" id="SM01340"/>
    </source>
</evidence>
<evidence type="ECO:0000256" key="2">
    <source>
        <dbReference type="ARBA" id="ARBA00022763"/>
    </source>
</evidence>
<dbReference type="InterPro" id="IPR042120">
    <property type="entry name" value="MutL_C_dimsub"/>
</dbReference>
<evidence type="ECO:0000313" key="6">
    <source>
        <dbReference type="EMBL" id="KKM18638.1"/>
    </source>
</evidence>
<dbReference type="InterPro" id="IPR042121">
    <property type="entry name" value="MutL_C_regsub"/>
</dbReference>
<organism evidence="6">
    <name type="scientific">marine sediment metagenome</name>
    <dbReference type="NCBI Taxonomy" id="412755"/>
    <lineage>
        <taxon>unclassified sequences</taxon>
        <taxon>metagenomes</taxon>
        <taxon>ecological metagenomes</taxon>
    </lineage>
</organism>
<dbReference type="Gene3D" id="3.30.565.10">
    <property type="entry name" value="Histidine kinase-like ATPase, C-terminal domain"/>
    <property type="match status" value="1"/>
</dbReference>
<dbReference type="InterPro" id="IPR037198">
    <property type="entry name" value="MutL_C_sf"/>
</dbReference>
<dbReference type="FunFam" id="3.30.565.10:FF:000003">
    <property type="entry name" value="DNA mismatch repair endonuclease MutL"/>
    <property type="match status" value="1"/>
</dbReference>
<dbReference type="SUPFAM" id="SSF54211">
    <property type="entry name" value="Ribosomal protein S5 domain 2-like"/>
    <property type="match status" value="1"/>
</dbReference>
<evidence type="ECO:0000256" key="3">
    <source>
        <dbReference type="ARBA" id="ARBA00023204"/>
    </source>
</evidence>
<comment type="caution">
    <text evidence="6">The sequence shown here is derived from an EMBL/GenBank/DDBJ whole genome shotgun (WGS) entry which is preliminary data.</text>
</comment>
<dbReference type="PANTHER" id="PTHR10073:SF12">
    <property type="entry name" value="DNA MISMATCH REPAIR PROTEIN MLH1"/>
    <property type="match status" value="1"/>
</dbReference>
<dbReference type="AlphaFoldDB" id="A0A0F9K980"/>
<dbReference type="InterPro" id="IPR013507">
    <property type="entry name" value="DNA_mismatch_S5_2-like"/>
</dbReference>
<dbReference type="SMART" id="SM01340">
    <property type="entry name" value="DNA_mis_repair"/>
    <property type="match status" value="1"/>
</dbReference>
<dbReference type="InterPro" id="IPR014790">
    <property type="entry name" value="MutL_C"/>
</dbReference>
<dbReference type="Gene3D" id="3.30.1540.20">
    <property type="entry name" value="MutL, C-terminal domain, dimerisation subdomain"/>
    <property type="match status" value="1"/>
</dbReference>
<dbReference type="Gene3D" id="3.30.1370.100">
    <property type="entry name" value="MutL, C-terminal domain, regulatory subdomain"/>
    <property type="match status" value="1"/>
</dbReference>
<dbReference type="CDD" id="cd16926">
    <property type="entry name" value="HATPase_MutL-MLH-PMS-like"/>
    <property type="match status" value="1"/>
</dbReference>
<dbReference type="GO" id="GO:0006298">
    <property type="term" value="P:mismatch repair"/>
    <property type="evidence" value="ECO:0007669"/>
    <property type="project" value="InterPro"/>
</dbReference>
<evidence type="ECO:0000256" key="1">
    <source>
        <dbReference type="ARBA" id="ARBA00006082"/>
    </source>
</evidence>
<dbReference type="NCBIfam" id="TIGR00585">
    <property type="entry name" value="mutl"/>
    <property type="match status" value="1"/>
</dbReference>
<feature type="domain" description="DNA mismatch repair protein S5" evidence="5">
    <location>
        <begin position="214"/>
        <end position="335"/>
    </location>
</feature>
<dbReference type="InterPro" id="IPR014762">
    <property type="entry name" value="DNA_mismatch_repair_CS"/>
</dbReference>
<dbReference type="EMBL" id="LAZR01014178">
    <property type="protein sequence ID" value="KKM18638.1"/>
    <property type="molecule type" value="Genomic_DNA"/>
</dbReference>
<dbReference type="GO" id="GO:0016887">
    <property type="term" value="F:ATP hydrolysis activity"/>
    <property type="evidence" value="ECO:0007669"/>
    <property type="project" value="InterPro"/>
</dbReference>
<accession>A0A0F9K980</accession>
<keyword evidence="3" id="KW-0234">DNA repair</keyword>